<dbReference type="GO" id="GO:0005829">
    <property type="term" value="C:cytosol"/>
    <property type="evidence" value="ECO:0007669"/>
    <property type="project" value="TreeGrafter"/>
</dbReference>
<gene>
    <name evidence="10" type="primary">glpK1</name>
    <name evidence="10" type="ORF">JCM17846_26430</name>
</gene>
<reference evidence="10 11" key="1">
    <citation type="submission" date="2019-09" db="EMBL/GenBank/DDBJ databases">
        <title>NBRP : Genome information of microbial organism related human and environment.</title>
        <authorList>
            <person name="Hattori M."/>
            <person name="Oshima K."/>
            <person name="Inaba H."/>
            <person name="Suda W."/>
            <person name="Sakamoto M."/>
            <person name="Iino T."/>
            <person name="Kitahara M."/>
            <person name="Oshida Y."/>
            <person name="Iida T."/>
            <person name="Kudo T."/>
            <person name="Itoh T."/>
            <person name="Ohkuma M."/>
        </authorList>
    </citation>
    <scope>NUCLEOTIDE SEQUENCE [LARGE SCALE GENOMIC DNA]</scope>
    <source>
        <strain evidence="10 11">Q-1</strain>
    </source>
</reference>
<dbReference type="InterPro" id="IPR018484">
    <property type="entry name" value="FGGY_N"/>
</dbReference>
<keyword evidence="2 7" id="KW-0808">Transferase</keyword>
<dbReference type="NCBIfam" id="NF000756">
    <property type="entry name" value="PRK00047.1"/>
    <property type="match status" value="1"/>
</dbReference>
<evidence type="ECO:0000259" key="8">
    <source>
        <dbReference type="Pfam" id="PF00370"/>
    </source>
</evidence>
<organism evidence="10 11">
    <name type="scientific">Iodidimonas nitroreducens</name>
    <dbReference type="NCBI Taxonomy" id="1236968"/>
    <lineage>
        <taxon>Bacteria</taxon>
        <taxon>Pseudomonadati</taxon>
        <taxon>Pseudomonadota</taxon>
        <taxon>Alphaproteobacteria</taxon>
        <taxon>Iodidimonadales</taxon>
        <taxon>Iodidimonadaceae</taxon>
        <taxon>Iodidimonas</taxon>
    </lineage>
</organism>
<dbReference type="SUPFAM" id="SSF53067">
    <property type="entry name" value="Actin-like ATPase domain"/>
    <property type="match status" value="2"/>
</dbReference>
<dbReference type="AlphaFoldDB" id="A0A5A7N9D6"/>
<name>A0A5A7N9D6_9PROT</name>
<feature type="domain" description="Carbohydrate kinase FGGY C-terminal" evidence="9">
    <location>
        <begin position="256"/>
        <end position="395"/>
    </location>
</feature>
<keyword evidence="11" id="KW-1185">Reference proteome</keyword>
<dbReference type="PROSITE" id="PS00445">
    <property type="entry name" value="FGGY_KINASES_2"/>
    <property type="match status" value="1"/>
</dbReference>
<dbReference type="GO" id="GO:0004370">
    <property type="term" value="F:glycerol kinase activity"/>
    <property type="evidence" value="ECO:0007669"/>
    <property type="project" value="InterPro"/>
</dbReference>
<evidence type="ECO:0000256" key="2">
    <source>
        <dbReference type="ARBA" id="ARBA00022679"/>
    </source>
</evidence>
<comment type="caution">
    <text evidence="10">The sequence shown here is derived from an EMBL/GenBank/DDBJ whole genome shotgun (WGS) entry which is preliminary data.</text>
</comment>
<feature type="domain" description="Carbohydrate kinase FGGY N-terminal" evidence="8">
    <location>
        <begin position="2"/>
        <end position="245"/>
    </location>
</feature>
<dbReference type="CDD" id="cd07786">
    <property type="entry name" value="FGGY_EcGK_like"/>
    <property type="match status" value="1"/>
</dbReference>
<dbReference type="GO" id="GO:0005524">
    <property type="term" value="F:ATP binding"/>
    <property type="evidence" value="ECO:0007669"/>
    <property type="project" value="UniProtKB-KW"/>
</dbReference>
<evidence type="ECO:0000259" key="9">
    <source>
        <dbReference type="Pfam" id="PF02782"/>
    </source>
</evidence>
<keyword evidence="3" id="KW-0547">Nucleotide-binding</keyword>
<protein>
    <submittedName>
        <fullName evidence="10">Glycerol kinase 1</fullName>
    </submittedName>
</protein>
<evidence type="ECO:0000256" key="7">
    <source>
        <dbReference type="RuleBase" id="RU003733"/>
    </source>
</evidence>
<evidence type="ECO:0000256" key="6">
    <source>
        <dbReference type="ARBA" id="ARBA00022840"/>
    </source>
</evidence>
<evidence type="ECO:0000256" key="3">
    <source>
        <dbReference type="ARBA" id="ARBA00022741"/>
    </source>
</evidence>
<evidence type="ECO:0000313" key="11">
    <source>
        <dbReference type="Proteomes" id="UP000324996"/>
    </source>
</evidence>
<dbReference type="Pfam" id="PF00370">
    <property type="entry name" value="FGGY_N"/>
    <property type="match status" value="1"/>
</dbReference>
<dbReference type="InterPro" id="IPR018485">
    <property type="entry name" value="FGGY_C"/>
</dbReference>
<dbReference type="Proteomes" id="UP000324996">
    <property type="component" value="Unassembled WGS sequence"/>
</dbReference>
<dbReference type="Gene3D" id="3.30.420.40">
    <property type="match status" value="2"/>
</dbReference>
<dbReference type="FunFam" id="3.30.420.40:FF:000008">
    <property type="entry name" value="Glycerol kinase"/>
    <property type="match status" value="1"/>
</dbReference>
<dbReference type="EMBL" id="BKCN01000015">
    <property type="protein sequence ID" value="GER04961.1"/>
    <property type="molecule type" value="Genomic_DNA"/>
</dbReference>
<evidence type="ECO:0000313" key="10">
    <source>
        <dbReference type="EMBL" id="GER04961.1"/>
    </source>
</evidence>
<dbReference type="Pfam" id="PF02782">
    <property type="entry name" value="FGGY_C"/>
    <property type="match status" value="1"/>
</dbReference>
<evidence type="ECO:0000256" key="4">
    <source>
        <dbReference type="ARBA" id="ARBA00022777"/>
    </source>
</evidence>
<dbReference type="PANTHER" id="PTHR10196">
    <property type="entry name" value="SUGAR KINASE"/>
    <property type="match status" value="1"/>
</dbReference>
<dbReference type="GO" id="GO:0006072">
    <property type="term" value="P:glycerol-3-phosphate metabolic process"/>
    <property type="evidence" value="ECO:0007669"/>
    <property type="project" value="InterPro"/>
</dbReference>
<evidence type="ECO:0000256" key="5">
    <source>
        <dbReference type="ARBA" id="ARBA00022798"/>
    </source>
</evidence>
<accession>A0A5A7N9D6</accession>
<dbReference type="InterPro" id="IPR018483">
    <property type="entry name" value="Carb_kinase_FGGY_CS"/>
</dbReference>
<proteinExistence type="inferred from homology"/>
<evidence type="ECO:0000256" key="1">
    <source>
        <dbReference type="ARBA" id="ARBA00009156"/>
    </source>
</evidence>
<dbReference type="PANTHER" id="PTHR10196:SF78">
    <property type="entry name" value="GLYCEROL KINASE"/>
    <property type="match status" value="1"/>
</dbReference>
<dbReference type="InterPro" id="IPR005999">
    <property type="entry name" value="Glycerol_kin"/>
</dbReference>
<comment type="similarity">
    <text evidence="1 7">Belongs to the FGGY kinase family.</text>
</comment>
<dbReference type="PROSITE" id="PS00933">
    <property type="entry name" value="FGGY_KINASES_1"/>
    <property type="match status" value="1"/>
</dbReference>
<sequence length="417" mass="45103">MALDQGTTSSRAMIFDKAGQVVAADQMEFEQHYPAQGWVEHDPDDLWSSSLKVARRAYEQAQARGYEVAAIGITNQRETTIIWDRQSGKPIHKAIVWQDRRTAQRCRDLKADGVEEMFRARTGLLLDPYFSVSKIAWLLDHVDGARRAAENGDLAFGTVDSFLLWNLTGGREHATDVTNAARTGLLNLETLEWDDELLRLFRIPAAILPQIKDCADDFGASDPALFGASIPICGMAGDQQAASIGQCCFAPGSIKSTYGTGCFVLMNAGSRPPVSQNRLLSTVAYRLKGQTAYALEGSIFIAGAAVQWLRDGLKIIDSAAESEALASGLADNSGVYLVPAFTGLGAPHWDPDARGALLGLTRATGPAQIARAALEAVCYQTHDLLAAMESDGLAPQSCGWMGAWWAMIGPCSFWPIF</sequence>
<dbReference type="InterPro" id="IPR043129">
    <property type="entry name" value="ATPase_NBD"/>
</dbReference>
<dbReference type="NCBIfam" id="TIGR01311">
    <property type="entry name" value="glycerol_kin"/>
    <property type="match status" value="1"/>
</dbReference>
<keyword evidence="6" id="KW-0067">ATP-binding</keyword>
<keyword evidence="4 7" id="KW-0418">Kinase</keyword>
<keyword evidence="5" id="KW-0319">Glycerol metabolism</keyword>
<dbReference type="GO" id="GO:0019563">
    <property type="term" value="P:glycerol catabolic process"/>
    <property type="evidence" value="ECO:0007669"/>
    <property type="project" value="TreeGrafter"/>
</dbReference>